<sequence>MIINRHSLALAGALALALGASVPTFAQELVVTHTKGETKLTAKPAKVLTFDLATLDTLDALGVEVAGVPGGAKPDYLAKYEDKKYEKIGTFFEPDYEAVNAAEPDLIVVAGRSSAKYDDLAKIAPTIDLTVDAKNYLASSVANVQKLGEIFGKQAEAKELVEKLEKTTADLKASAANAGTALVILTTGGKMSAYGEGSRFGVAYSDYGFKPAAKTDEKANHGQAISNEFILETNPDWLLVIDRDAAIGREGQSAQQMLDNEIVHKTKAWQEGNVVYLKSANWYTVNGGVQALQQNVDQLSEAVAKKQAAN</sequence>
<dbReference type="RefSeq" id="WP_189487768.1">
    <property type="nucleotide sequence ID" value="NZ_BMZO01000002.1"/>
</dbReference>
<evidence type="ECO:0000256" key="3">
    <source>
        <dbReference type="ARBA" id="ARBA00022448"/>
    </source>
</evidence>
<keyword evidence="4" id="KW-0410">Iron transport</keyword>
<dbReference type="PANTHER" id="PTHR30532">
    <property type="entry name" value="IRON III DICITRATE-BINDING PERIPLASMIC PROTEIN"/>
    <property type="match status" value="1"/>
</dbReference>
<reference evidence="8" key="2">
    <citation type="submission" date="2020-09" db="EMBL/GenBank/DDBJ databases">
        <authorList>
            <person name="Sun Q."/>
            <person name="Kim S."/>
        </authorList>
    </citation>
    <scope>NUCLEOTIDE SEQUENCE</scope>
    <source>
        <strain evidence="8">KCTC 42097</strain>
    </source>
</reference>
<accession>A0A8J3DG85</accession>
<evidence type="ECO:0000256" key="2">
    <source>
        <dbReference type="ARBA" id="ARBA00008814"/>
    </source>
</evidence>
<dbReference type="InterPro" id="IPR033870">
    <property type="entry name" value="FatB"/>
</dbReference>
<comment type="subcellular location">
    <subcellularLocation>
        <location evidence="1">Cell envelope</location>
    </subcellularLocation>
</comment>
<evidence type="ECO:0000256" key="5">
    <source>
        <dbReference type="ARBA" id="ARBA00022729"/>
    </source>
</evidence>
<feature type="signal peptide" evidence="6">
    <location>
        <begin position="1"/>
        <end position="26"/>
    </location>
</feature>
<reference evidence="8" key="1">
    <citation type="journal article" date="2014" name="Int. J. Syst. Evol. Microbiol.">
        <title>Complete genome sequence of Corynebacterium casei LMG S-19264T (=DSM 44701T), isolated from a smear-ripened cheese.</title>
        <authorList>
            <consortium name="US DOE Joint Genome Institute (JGI-PGF)"/>
            <person name="Walter F."/>
            <person name="Albersmeier A."/>
            <person name="Kalinowski J."/>
            <person name="Ruckert C."/>
        </authorList>
    </citation>
    <scope>NUCLEOTIDE SEQUENCE</scope>
    <source>
        <strain evidence="8">KCTC 42097</strain>
    </source>
</reference>
<dbReference type="SUPFAM" id="SSF53807">
    <property type="entry name" value="Helical backbone' metal receptor"/>
    <property type="match status" value="1"/>
</dbReference>
<comment type="caution">
    <text evidence="8">The sequence shown here is derived from an EMBL/GenBank/DDBJ whole genome shotgun (WGS) entry which is preliminary data.</text>
</comment>
<dbReference type="CDD" id="cd01140">
    <property type="entry name" value="FatB"/>
    <property type="match status" value="1"/>
</dbReference>
<protein>
    <submittedName>
        <fullName evidence="8">Iron ABC transporter substrate-binding protein</fullName>
    </submittedName>
</protein>
<keyword evidence="9" id="KW-1185">Reference proteome</keyword>
<keyword evidence="5 6" id="KW-0732">Signal</keyword>
<dbReference type="GO" id="GO:1901678">
    <property type="term" value="P:iron coordination entity transport"/>
    <property type="evidence" value="ECO:0007669"/>
    <property type="project" value="UniProtKB-ARBA"/>
</dbReference>
<dbReference type="Proteomes" id="UP000641137">
    <property type="component" value="Unassembled WGS sequence"/>
</dbReference>
<evidence type="ECO:0000313" key="9">
    <source>
        <dbReference type="Proteomes" id="UP000641137"/>
    </source>
</evidence>
<dbReference type="Pfam" id="PF01497">
    <property type="entry name" value="Peripla_BP_2"/>
    <property type="match status" value="1"/>
</dbReference>
<keyword evidence="3" id="KW-0813">Transport</keyword>
<dbReference type="InterPro" id="IPR002491">
    <property type="entry name" value="ABC_transptr_periplasmic_BD"/>
</dbReference>
<dbReference type="EMBL" id="BMZO01000002">
    <property type="protein sequence ID" value="GHC64072.1"/>
    <property type="molecule type" value="Genomic_DNA"/>
</dbReference>
<dbReference type="PROSITE" id="PS50983">
    <property type="entry name" value="FE_B12_PBP"/>
    <property type="match status" value="1"/>
</dbReference>
<name>A0A8J3DG85_9HYPH</name>
<dbReference type="InterPro" id="IPR051313">
    <property type="entry name" value="Bact_iron-sidero_bind"/>
</dbReference>
<dbReference type="AlphaFoldDB" id="A0A8J3DG85"/>
<keyword evidence="4" id="KW-0406">Ion transport</keyword>
<dbReference type="Gene3D" id="3.40.50.1980">
    <property type="entry name" value="Nitrogenase molybdenum iron protein domain"/>
    <property type="match status" value="2"/>
</dbReference>
<evidence type="ECO:0000256" key="4">
    <source>
        <dbReference type="ARBA" id="ARBA00022496"/>
    </source>
</evidence>
<gene>
    <name evidence="8" type="ORF">GCM10010136_05790</name>
</gene>
<evidence type="ECO:0000259" key="7">
    <source>
        <dbReference type="PROSITE" id="PS50983"/>
    </source>
</evidence>
<keyword evidence="4" id="KW-0408">Iron</keyword>
<dbReference type="GO" id="GO:0030288">
    <property type="term" value="C:outer membrane-bounded periplasmic space"/>
    <property type="evidence" value="ECO:0007669"/>
    <property type="project" value="TreeGrafter"/>
</dbReference>
<comment type="similarity">
    <text evidence="2">Belongs to the bacterial solute-binding protein 8 family.</text>
</comment>
<feature type="chain" id="PRO_5035184207" evidence="6">
    <location>
        <begin position="27"/>
        <end position="310"/>
    </location>
</feature>
<dbReference type="PANTHER" id="PTHR30532:SF28">
    <property type="entry name" value="PETROBACTIN-BINDING PROTEIN YCLQ"/>
    <property type="match status" value="1"/>
</dbReference>
<feature type="domain" description="Fe/B12 periplasmic-binding" evidence="7">
    <location>
        <begin position="46"/>
        <end position="307"/>
    </location>
</feature>
<evidence type="ECO:0000256" key="6">
    <source>
        <dbReference type="SAM" id="SignalP"/>
    </source>
</evidence>
<organism evidence="8 9">
    <name type="scientific">Limoniibacter endophyticus</name>
    <dbReference type="NCBI Taxonomy" id="1565040"/>
    <lineage>
        <taxon>Bacteria</taxon>
        <taxon>Pseudomonadati</taxon>
        <taxon>Pseudomonadota</taxon>
        <taxon>Alphaproteobacteria</taxon>
        <taxon>Hyphomicrobiales</taxon>
        <taxon>Bartonellaceae</taxon>
        <taxon>Limoniibacter</taxon>
    </lineage>
</organism>
<evidence type="ECO:0000256" key="1">
    <source>
        <dbReference type="ARBA" id="ARBA00004196"/>
    </source>
</evidence>
<proteinExistence type="inferred from homology"/>
<evidence type="ECO:0000313" key="8">
    <source>
        <dbReference type="EMBL" id="GHC64072.1"/>
    </source>
</evidence>